<dbReference type="InterPro" id="IPR013766">
    <property type="entry name" value="Thioredoxin_domain"/>
</dbReference>
<dbReference type="SUPFAM" id="SSF52833">
    <property type="entry name" value="Thioredoxin-like"/>
    <property type="match status" value="1"/>
</dbReference>
<dbReference type="PROSITE" id="PS51352">
    <property type="entry name" value="THIOREDOXIN_2"/>
    <property type="match status" value="1"/>
</dbReference>
<dbReference type="GO" id="GO:0016853">
    <property type="term" value="F:isomerase activity"/>
    <property type="evidence" value="ECO:0007669"/>
    <property type="project" value="UniProtKB-KW"/>
</dbReference>
<dbReference type="PANTHER" id="PTHR42852">
    <property type="entry name" value="THIOL:DISULFIDE INTERCHANGE PROTEIN DSBE"/>
    <property type="match status" value="1"/>
</dbReference>
<dbReference type="STRING" id="926562.Oweho_1714"/>
<gene>
    <name evidence="2" type="ordered locus">Oweho_1714</name>
</gene>
<dbReference type="InterPro" id="IPR000866">
    <property type="entry name" value="AhpC/TSA"/>
</dbReference>
<evidence type="ECO:0000313" key="3">
    <source>
        <dbReference type="Proteomes" id="UP000005631"/>
    </source>
</evidence>
<keyword evidence="3" id="KW-1185">Reference proteome</keyword>
<keyword evidence="2" id="KW-0413">Isomerase</keyword>
<dbReference type="PANTHER" id="PTHR42852:SF13">
    <property type="entry name" value="PROTEIN DIPZ"/>
    <property type="match status" value="1"/>
</dbReference>
<dbReference type="KEGG" id="oho:Oweho_1714"/>
<dbReference type="InterPro" id="IPR050553">
    <property type="entry name" value="Thioredoxin_ResA/DsbE_sf"/>
</dbReference>
<dbReference type="EMBL" id="CP003156">
    <property type="protein sequence ID" value="AEV32702.1"/>
    <property type="molecule type" value="Genomic_DNA"/>
</dbReference>
<dbReference type="GO" id="GO:0016209">
    <property type="term" value="F:antioxidant activity"/>
    <property type="evidence" value="ECO:0007669"/>
    <property type="project" value="InterPro"/>
</dbReference>
<dbReference type="HOGENOM" id="CLU_1336399_0_0_10"/>
<accession>G8R0J8</accession>
<organism evidence="2 3">
    <name type="scientific">Owenweeksia hongkongensis (strain DSM 17368 / CIP 108786 / JCM 12287 / NRRL B-23963 / UST20020801)</name>
    <dbReference type="NCBI Taxonomy" id="926562"/>
    <lineage>
        <taxon>Bacteria</taxon>
        <taxon>Pseudomonadati</taxon>
        <taxon>Bacteroidota</taxon>
        <taxon>Flavobacteriia</taxon>
        <taxon>Flavobacteriales</taxon>
        <taxon>Owenweeksiaceae</taxon>
        <taxon>Owenweeksia</taxon>
    </lineage>
</organism>
<dbReference type="InterPro" id="IPR036249">
    <property type="entry name" value="Thioredoxin-like_sf"/>
</dbReference>
<sequence length="205" mass="23442">MIKRIIYFSAVFSIALGCINQNETSSQDNFEHKVIGDHSGLELEERLKTLIAKKNDSSHIGKLVPSLRAVDIDGNTIAGSNLSSVVFYNFWFTGCPPCIAEIPWFNKLAGEYKGRVDFIAITFENLEDLTDFFEQNPFNFHHYTMDRNEINRLSLTDGFPTTFVAINGRIVYWKAGGITVKHQKFSVEMEKQNEFYRNLIEGNLQ</sequence>
<reference evidence="2 3" key="1">
    <citation type="journal article" date="2012" name="Stand. Genomic Sci.">
        <title>Genome sequence of the orange-pigmented seawater bacterium Owenweeksia hongkongensis type strain (UST20020801(T)).</title>
        <authorList>
            <person name="Riedel T."/>
            <person name="Held B."/>
            <person name="Nolan M."/>
            <person name="Lucas S."/>
            <person name="Lapidus A."/>
            <person name="Tice H."/>
            <person name="Del Rio T.G."/>
            <person name="Cheng J.F."/>
            <person name="Han C."/>
            <person name="Tapia R."/>
            <person name="Goodwin L.A."/>
            <person name="Pitluck S."/>
            <person name="Liolios K."/>
            <person name="Mavromatis K."/>
            <person name="Pagani I."/>
            <person name="Ivanova N."/>
            <person name="Mikhailova N."/>
            <person name="Pati A."/>
            <person name="Chen A."/>
            <person name="Palaniappan K."/>
            <person name="Rohde M."/>
            <person name="Tindall B.J."/>
            <person name="Detter J.C."/>
            <person name="Goker M."/>
            <person name="Woyke T."/>
            <person name="Bristow J."/>
            <person name="Eisen J.A."/>
            <person name="Markowitz V."/>
            <person name="Hugenholtz P."/>
            <person name="Klenk H.P."/>
            <person name="Kyrpides N.C."/>
        </authorList>
    </citation>
    <scope>NUCLEOTIDE SEQUENCE</scope>
    <source>
        <strain evidence="3">DSM 17368 / JCM 12287 / NRRL B-23963</strain>
    </source>
</reference>
<dbReference type="AlphaFoldDB" id="G8R0J8"/>
<dbReference type="Pfam" id="PF00578">
    <property type="entry name" value="AhpC-TSA"/>
    <property type="match status" value="1"/>
</dbReference>
<dbReference type="eggNOG" id="COG0526">
    <property type="taxonomic scope" value="Bacteria"/>
</dbReference>
<proteinExistence type="predicted"/>
<dbReference type="Gene3D" id="3.40.30.10">
    <property type="entry name" value="Glutaredoxin"/>
    <property type="match status" value="1"/>
</dbReference>
<feature type="domain" description="Thioredoxin" evidence="1">
    <location>
        <begin position="58"/>
        <end position="205"/>
    </location>
</feature>
<evidence type="ECO:0000259" key="1">
    <source>
        <dbReference type="PROSITE" id="PS51352"/>
    </source>
</evidence>
<dbReference type="GO" id="GO:0016491">
    <property type="term" value="F:oxidoreductase activity"/>
    <property type="evidence" value="ECO:0007669"/>
    <property type="project" value="InterPro"/>
</dbReference>
<dbReference type="Proteomes" id="UP000005631">
    <property type="component" value="Chromosome"/>
</dbReference>
<dbReference type="CDD" id="cd02966">
    <property type="entry name" value="TlpA_like_family"/>
    <property type="match status" value="1"/>
</dbReference>
<evidence type="ECO:0000313" key="2">
    <source>
        <dbReference type="EMBL" id="AEV32702.1"/>
    </source>
</evidence>
<dbReference type="PROSITE" id="PS51257">
    <property type="entry name" value="PROKAR_LIPOPROTEIN"/>
    <property type="match status" value="1"/>
</dbReference>
<protein>
    <submittedName>
        <fullName evidence="2">Thiol-disulfide isomerase-like thioredoxin</fullName>
    </submittedName>
</protein>
<name>G8R0J8_OWEHD</name>